<protein>
    <recommendedName>
        <fullName evidence="3">Cyclin</fullName>
    </recommendedName>
</protein>
<gene>
    <name evidence="2" type="ORF">QSP1433_LOCUS4662</name>
</gene>
<dbReference type="CDD" id="cd20558">
    <property type="entry name" value="CYCLIN_ScPCL7-like"/>
    <property type="match status" value="1"/>
</dbReference>
<sequence length="407" mass="45666">MAALMPYVMQERDPASRVLLQVIASVLEELVRKGEERRRKTNDLQMTKFHGLRAPSIALPDYLQRIAQFSGCSKECFVLMLVYIDRLVTNKEIPLDALNVHRLVITGTLLAAKFFDDHYLDNAHYSAVGGLPRNEINELELEFLFLLGFQLYVHTENYNTYYTTLTNMVQSRTVQAPMPMLVQNSSNEQQQPYRPLGRQTRFNSAQPLQTHGFASPQPNIQQGANMHMGVHEGDQWVHVNVPSIGGDSRQPQSSLVRSASASFSTTPFHDDSTYMVIPVDNKFGVNSGQYMQPADPSMQYVRGGPPPINTLPVNTAVPGQHFQPYHQVGHEQLQQNYPYQQQPQKFPTREHPAGSGASSSGSTTPWQTTNNYSERSNPYNSQSGKQPKESQQQSSLVSNTPPTSAWA</sequence>
<organism evidence="2">
    <name type="scientific">Mucochytrium quahogii</name>
    <dbReference type="NCBI Taxonomy" id="96639"/>
    <lineage>
        <taxon>Eukaryota</taxon>
        <taxon>Sar</taxon>
        <taxon>Stramenopiles</taxon>
        <taxon>Bigyra</taxon>
        <taxon>Labyrinthulomycetes</taxon>
        <taxon>Thraustochytrida</taxon>
        <taxon>Thraustochytriidae</taxon>
        <taxon>Mucochytrium</taxon>
    </lineage>
</organism>
<dbReference type="PANTHER" id="PTHR15615:SF108">
    <property type="entry name" value="PROTEIN CNPPD1"/>
    <property type="match status" value="1"/>
</dbReference>
<evidence type="ECO:0008006" key="3">
    <source>
        <dbReference type="Google" id="ProtNLM"/>
    </source>
</evidence>
<evidence type="ECO:0000256" key="1">
    <source>
        <dbReference type="SAM" id="MobiDB-lite"/>
    </source>
</evidence>
<dbReference type="InterPro" id="IPR013922">
    <property type="entry name" value="Cyclin_PHO80-like"/>
</dbReference>
<reference evidence="2" key="1">
    <citation type="submission" date="2021-01" db="EMBL/GenBank/DDBJ databases">
        <authorList>
            <person name="Corre E."/>
            <person name="Pelletier E."/>
            <person name="Niang G."/>
            <person name="Scheremetjew M."/>
            <person name="Finn R."/>
            <person name="Kale V."/>
            <person name="Holt S."/>
            <person name="Cochrane G."/>
            <person name="Meng A."/>
            <person name="Brown T."/>
            <person name="Cohen L."/>
        </authorList>
    </citation>
    <scope>NUCLEOTIDE SEQUENCE</scope>
    <source>
        <strain evidence="2">NY070348D</strain>
    </source>
</reference>
<feature type="region of interest" description="Disordered" evidence="1">
    <location>
        <begin position="342"/>
        <end position="407"/>
    </location>
</feature>
<name>A0A7S2W9F0_9STRA</name>
<dbReference type="AlphaFoldDB" id="A0A7S2W9F0"/>
<dbReference type="EMBL" id="HBHK01007597">
    <property type="protein sequence ID" value="CAD9674343.1"/>
    <property type="molecule type" value="Transcribed_RNA"/>
</dbReference>
<feature type="compositionally biased region" description="Low complexity" evidence="1">
    <location>
        <begin position="353"/>
        <end position="362"/>
    </location>
</feature>
<dbReference type="InterPro" id="IPR036915">
    <property type="entry name" value="Cyclin-like_sf"/>
</dbReference>
<accession>A0A7S2W9F0</accession>
<dbReference type="SUPFAM" id="SSF47954">
    <property type="entry name" value="Cyclin-like"/>
    <property type="match status" value="1"/>
</dbReference>
<dbReference type="PANTHER" id="PTHR15615">
    <property type="match status" value="1"/>
</dbReference>
<feature type="compositionally biased region" description="Polar residues" evidence="1">
    <location>
        <begin position="363"/>
        <end position="407"/>
    </location>
</feature>
<dbReference type="Pfam" id="PF08613">
    <property type="entry name" value="Cyclin"/>
    <property type="match status" value="1"/>
</dbReference>
<evidence type="ECO:0000313" key="2">
    <source>
        <dbReference type="EMBL" id="CAD9674343.1"/>
    </source>
</evidence>
<dbReference type="Gene3D" id="1.10.472.10">
    <property type="entry name" value="Cyclin-like"/>
    <property type="match status" value="1"/>
</dbReference>
<proteinExistence type="predicted"/>
<dbReference type="GO" id="GO:0019901">
    <property type="term" value="F:protein kinase binding"/>
    <property type="evidence" value="ECO:0007669"/>
    <property type="project" value="InterPro"/>
</dbReference>